<keyword evidence="3" id="KW-1185">Reference proteome</keyword>
<dbReference type="KEGG" id="sqz:FQU76_23420"/>
<name>A0A5B8JMH6_9ACTN</name>
<accession>A0A5B8JMH6</accession>
<proteinExistence type="predicted"/>
<dbReference type="Proteomes" id="UP000320580">
    <property type="component" value="Chromosome"/>
</dbReference>
<gene>
    <name evidence="2" type="ORF">FQU76_23420</name>
</gene>
<evidence type="ECO:0000313" key="3">
    <source>
        <dbReference type="Proteomes" id="UP000320580"/>
    </source>
</evidence>
<sequence>MAESTWEVPEPRRLGFDAPVTALDVRIVNGTVNVVGTDEPSARLEVSSIDGPPLVVTQSDGRLTVAYPDLLRESRLKWLGRKKWHREAVVSLAVPAQASVEVTVVGANTVVSGIAGATSVRGVSGDTTLVRLSGPVRTETVSGVLEAQSVVGELRFSSVSGDLTVIEGAGSSVRAESVSGDMTVDLAPRDDDHPAGEPAEPTDLRLGTVSGAVAIRLPDRTDARVNAETASGSVSNAFDDLKVGGAWGARKITGTLGTGTGTLSASTVSGSIALLRTPPRDDAPWTADPAQEEVL</sequence>
<dbReference type="OrthoDB" id="3367592at2"/>
<evidence type="ECO:0000256" key="1">
    <source>
        <dbReference type="SAM" id="MobiDB-lite"/>
    </source>
</evidence>
<dbReference type="RefSeq" id="WP_146482288.1">
    <property type="nucleotide sequence ID" value="NZ_CP042266.1"/>
</dbReference>
<dbReference type="AlphaFoldDB" id="A0A5B8JMH6"/>
<protein>
    <submittedName>
        <fullName evidence="2">DUF4097 domain-containing protein</fullName>
    </submittedName>
</protein>
<evidence type="ECO:0000313" key="2">
    <source>
        <dbReference type="EMBL" id="QDY78980.1"/>
    </source>
</evidence>
<feature type="region of interest" description="Disordered" evidence="1">
    <location>
        <begin position="276"/>
        <end position="295"/>
    </location>
</feature>
<dbReference type="EMBL" id="CP042266">
    <property type="protein sequence ID" value="QDY78980.1"/>
    <property type="molecule type" value="Genomic_DNA"/>
</dbReference>
<organism evidence="2 3">
    <name type="scientific">Streptomyces qinzhouensis</name>
    <dbReference type="NCBI Taxonomy" id="2599401"/>
    <lineage>
        <taxon>Bacteria</taxon>
        <taxon>Bacillati</taxon>
        <taxon>Actinomycetota</taxon>
        <taxon>Actinomycetes</taxon>
        <taxon>Kitasatosporales</taxon>
        <taxon>Streptomycetaceae</taxon>
        <taxon>Streptomyces</taxon>
    </lineage>
</organism>
<reference evidence="2 3" key="1">
    <citation type="submission" date="2019-07" db="EMBL/GenBank/DDBJ databases">
        <authorList>
            <person name="Zhu P."/>
        </authorList>
    </citation>
    <scope>NUCLEOTIDE SEQUENCE [LARGE SCALE GENOMIC DNA]</scope>
    <source>
        <strain evidence="2 3">SSL-25</strain>
    </source>
</reference>